<protein>
    <recommendedName>
        <fullName evidence="1">DUF6933 domain-containing protein</fullName>
    </recommendedName>
</protein>
<sequence length="170" mass="19648">MFVIGATKKLQDQLSYTIEDAEQYKEVPAINQWTANLITLNRRKCLLLMNHQTGLNLTLFGLRKQQFDHLDSVIKGSLRQLLQTLEVDPEIIEKMENESNEIVYTKTSNRQIRGMMNEMKMMVEAKTEGQSFEDIDAVDINVDLNNMVFSPLKHISPINTFVKFFEESST</sequence>
<name>A0A838CT96_9BACI</name>
<dbReference type="Proteomes" id="UP000571017">
    <property type="component" value="Unassembled WGS sequence"/>
</dbReference>
<organism evidence="2 3">
    <name type="scientific">Halobacillus locisalis</name>
    <dbReference type="NCBI Taxonomy" id="220753"/>
    <lineage>
        <taxon>Bacteria</taxon>
        <taxon>Bacillati</taxon>
        <taxon>Bacillota</taxon>
        <taxon>Bacilli</taxon>
        <taxon>Bacillales</taxon>
        <taxon>Bacillaceae</taxon>
        <taxon>Halobacillus</taxon>
    </lineage>
</organism>
<dbReference type="AlphaFoldDB" id="A0A838CT96"/>
<dbReference type="Pfam" id="PF22016">
    <property type="entry name" value="DUF6933"/>
    <property type="match status" value="1"/>
</dbReference>
<dbReference type="EMBL" id="JACEFG010000002">
    <property type="protein sequence ID" value="MBA2175093.1"/>
    <property type="molecule type" value="Genomic_DNA"/>
</dbReference>
<evidence type="ECO:0000313" key="2">
    <source>
        <dbReference type="EMBL" id="MBA2175093.1"/>
    </source>
</evidence>
<reference evidence="2 3" key="1">
    <citation type="journal article" date="2004" name="Extremophiles">
        <title>Halobacillus locisalis sp. nov., a halophilic bacterium isolated from a marine solar saltern of the Yellow Sea in Korea.</title>
        <authorList>
            <person name="Yoon J.H."/>
            <person name="Kang K.H."/>
            <person name="Oh T.K."/>
            <person name="Park Y.H."/>
        </authorList>
    </citation>
    <scope>NUCLEOTIDE SEQUENCE [LARGE SCALE GENOMIC DNA]</scope>
    <source>
        <strain evidence="2 3">KCTC 3788</strain>
    </source>
</reference>
<evidence type="ECO:0000313" key="3">
    <source>
        <dbReference type="Proteomes" id="UP000571017"/>
    </source>
</evidence>
<comment type="caution">
    <text evidence="2">The sequence shown here is derived from an EMBL/GenBank/DDBJ whole genome shotgun (WGS) entry which is preliminary data.</text>
</comment>
<feature type="domain" description="DUF6933" evidence="1">
    <location>
        <begin position="4"/>
        <end position="159"/>
    </location>
</feature>
<dbReference type="InterPro" id="IPR053864">
    <property type="entry name" value="DUF6933"/>
</dbReference>
<accession>A0A838CT96</accession>
<evidence type="ECO:0000259" key="1">
    <source>
        <dbReference type="Pfam" id="PF22016"/>
    </source>
</evidence>
<gene>
    <name evidence="2" type="ORF">H0266_09330</name>
</gene>
<keyword evidence="3" id="KW-1185">Reference proteome</keyword>
<proteinExistence type="predicted"/>